<name>A0A7W7XZ12_9GAMM</name>
<accession>A0A7W7XZ12</accession>
<evidence type="ECO:0000313" key="3">
    <source>
        <dbReference type="Proteomes" id="UP000519004"/>
    </source>
</evidence>
<gene>
    <name evidence="2" type="ORF">HNQ58_000937</name>
</gene>
<keyword evidence="3" id="KW-1185">Reference proteome</keyword>
<proteinExistence type="predicted"/>
<dbReference type="Proteomes" id="UP000519004">
    <property type="component" value="Unassembled WGS sequence"/>
</dbReference>
<dbReference type="RefSeq" id="WP_183947632.1">
    <property type="nucleotide sequence ID" value="NZ_JACHHX010000005.1"/>
</dbReference>
<reference evidence="2 3" key="1">
    <citation type="submission" date="2020-08" db="EMBL/GenBank/DDBJ databases">
        <title>Genomic Encyclopedia of Type Strains, Phase IV (KMG-IV): sequencing the most valuable type-strain genomes for metagenomic binning, comparative biology and taxonomic classification.</title>
        <authorList>
            <person name="Goeker M."/>
        </authorList>
    </citation>
    <scope>NUCLEOTIDE SEQUENCE [LARGE SCALE GENOMIC DNA]</scope>
    <source>
        <strain evidence="2 3">DSM 25897</strain>
    </source>
</reference>
<dbReference type="EMBL" id="JACHHX010000005">
    <property type="protein sequence ID" value="MBB5015056.1"/>
    <property type="molecule type" value="Genomic_DNA"/>
</dbReference>
<keyword evidence="1" id="KW-1133">Transmembrane helix</keyword>
<dbReference type="AlphaFoldDB" id="A0A7W7XZ12"/>
<keyword evidence="1" id="KW-0812">Transmembrane</keyword>
<dbReference type="SUPFAM" id="SSF48317">
    <property type="entry name" value="Acid phosphatase/Vanadium-dependent haloperoxidase"/>
    <property type="match status" value="1"/>
</dbReference>
<evidence type="ECO:0000313" key="2">
    <source>
        <dbReference type="EMBL" id="MBB5015056.1"/>
    </source>
</evidence>
<protein>
    <submittedName>
        <fullName evidence="2">Uncharacterized protein</fullName>
    </submittedName>
</protein>
<keyword evidence="1" id="KW-0472">Membrane</keyword>
<feature type="transmembrane region" description="Helical" evidence="1">
    <location>
        <begin position="21"/>
        <end position="54"/>
    </location>
</feature>
<dbReference type="InterPro" id="IPR036938">
    <property type="entry name" value="PAP2/HPO_sf"/>
</dbReference>
<organism evidence="2 3">
    <name type="scientific">Rehaibacterium terrae</name>
    <dbReference type="NCBI Taxonomy" id="1341696"/>
    <lineage>
        <taxon>Bacteria</taxon>
        <taxon>Pseudomonadati</taxon>
        <taxon>Pseudomonadota</taxon>
        <taxon>Gammaproteobacteria</taxon>
        <taxon>Lysobacterales</taxon>
        <taxon>Lysobacteraceae</taxon>
        <taxon>Rehaibacterium</taxon>
    </lineage>
</organism>
<comment type="caution">
    <text evidence="2">The sequence shown here is derived from an EMBL/GenBank/DDBJ whole genome shotgun (WGS) entry which is preliminary data.</text>
</comment>
<sequence>MSRFQSTWTRFEFRKPRHPLLRVFLGLVGVGVLALLVVGGLFLGLAMLAAAALWRIGGALFRRSRPAAAEGGVIDGEYTVVRKHHPPLASR</sequence>
<evidence type="ECO:0000256" key="1">
    <source>
        <dbReference type="SAM" id="Phobius"/>
    </source>
</evidence>